<dbReference type="KEGG" id="cmav:ABHF33_16375"/>
<feature type="domain" description="LysM" evidence="4">
    <location>
        <begin position="200"/>
        <end position="254"/>
    </location>
</feature>
<dbReference type="InterPro" id="IPR020012">
    <property type="entry name" value="LysM_FimV"/>
</dbReference>
<dbReference type="InterPro" id="IPR038440">
    <property type="entry name" value="FimV_C_sf"/>
</dbReference>
<dbReference type="NCBIfam" id="TIGR03504">
    <property type="entry name" value="FimV_Cterm"/>
    <property type="match status" value="1"/>
</dbReference>
<feature type="region of interest" description="Disordered" evidence="2">
    <location>
        <begin position="140"/>
        <end position="205"/>
    </location>
</feature>
<gene>
    <name evidence="5" type="ORF">ABHF33_16375</name>
</gene>
<dbReference type="InterPro" id="IPR036779">
    <property type="entry name" value="LysM_dom_sf"/>
</dbReference>
<feature type="signal peptide" evidence="3">
    <location>
        <begin position="1"/>
        <end position="25"/>
    </location>
</feature>
<evidence type="ECO:0000256" key="3">
    <source>
        <dbReference type="SAM" id="SignalP"/>
    </source>
</evidence>
<accession>A0AAU7F9K5</accession>
<dbReference type="AlphaFoldDB" id="A0AAU7F9K5"/>
<name>A0AAU7F9K5_9NEIS</name>
<dbReference type="EMBL" id="CP157355">
    <property type="protein sequence ID" value="XBM00607.1"/>
    <property type="molecule type" value="Genomic_DNA"/>
</dbReference>
<feature type="coiled-coil region" evidence="1">
    <location>
        <begin position="344"/>
        <end position="378"/>
    </location>
</feature>
<feature type="compositionally biased region" description="Low complexity" evidence="2">
    <location>
        <begin position="187"/>
        <end position="199"/>
    </location>
</feature>
<dbReference type="CDD" id="cd00118">
    <property type="entry name" value="LysM"/>
    <property type="match status" value="1"/>
</dbReference>
<dbReference type="Gene3D" id="3.10.350.10">
    <property type="entry name" value="LysM domain"/>
    <property type="match status" value="1"/>
</dbReference>
<evidence type="ECO:0000313" key="5">
    <source>
        <dbReference type="EMBL" id="XBM00607.1"/>
    </source>
</evidence>
<dbReference type="Gene3D" id="1.20.58.2200">
    <property type="match status" value="1"/>
</dbReference>
<evidence type="ECO:0000256" key="1">
    <source>
        <dbReference type="SAM" id="Coils"/>
    </source>
</evidence>
<reference evidence="5" key="1">
    <citation type="submission" date="2024-05" db="EMBL/GenBank/DDBJ databases">
        <authorList>
            <person name="Yang L."/>
            <person name="Pan L."/>
        </authorList>
    </citation>
    <scope>NUCLEOTIDE SEQUENCE</scope>
    <source>
        <strain evidence="5">FCG-7</strain>
    </source>
</reference>
<sequence>MQKTPRFKACVLAVAMAALPLFGHAAGLGRLNVLSGLGQPFRGEIDLVSVQPNEADSLVVSLAPPESYSNARIEYPPASLGLRFNIEKRPNGQYYVVVNSSLPIAEPFLDLLVELNWATGRIQREYTALIDPADYAGGVNSSDKTRYASSDLPGTQTRGGIKGAKPKRTKPVVSNQTPVNPSRDEVASSSDAASASTATDSHRVRSGETLGSIARQVQPSGVSLEQVLVGLYKANPSAFDGNMNRLKSGKILNVPSAAQLQQTSKSEAAKEIQVQAADWSAYRGKLAESVSKGPAKVLSEQSGAGKITAKVQDQGANTSDANKDVLKLSKAADAAKKSGDQAKLKALEEEIATRQKALDEANQRVAALQKNVSDMEKLATLKAGATASPVATAQATSDPALVASAASEVASEASSEVVASAVATAKPKRRVQVEAPVAEEPGLFDGLLDNSLALGGGALALVLGGAGLLWARRRQNPGVFEDSIITGGDLKANTVLGSTGGGVISTQATENSFLTDFSRQGLGTIDTDEVDPIAEAEVYMAYGRDAQAEEILKDALHKDPSRHEIRMKLLDIYAARRDATSYEEHASSLFAVTNGQGDLWREAAANGRAIDPENPLYRKEPAGVVDTSLAAPAVVVGASALEEVTAPDLSAVASNELDFELDFDAEQGAAPEALDLSVSPVDLDLAVEASPSPAEATLDAGDDLALDAALDLDVVEPENAPIELAASADDALLSLDLPIDTGSAAEELSAIDQLLDLDLDAELNMSAPEASAITAANDLTEDFAATTELDAFGGFELGADKEAAQLAELPAESLPIAEDLAAEEDDLKLDFNFDLESAEEVSAFDVASASEAPALDLDSTGVDSTFGDISLDLSEAAAAGDLDFAADDPVQTKIDLAKAYIDMGDVEGAREILQEALQEGSDAQQQLAKTLLADL</sequence>
<organism evidence="5">
    <name type="scientific">Chitinibacter mangrovi</name>
    <dbReference type="NCBI Taxonomy" id="3153927"/>
    <lineage>
        <taxon>Bacteria</taxon>
        <taxon>Pseudomonadati</taxon>
        <taxon>Pseudomonadota</taxon>
        <taxon>Betaproteobacteria</taxon>
        <taxon>Neisseriales</taxon>
        <taxon>Chitinibacteraceae</taxon>
        <taxon>Chitinibacter</taxon>
    </lineage>
</organism>
<feature type="chain" id="PRO_5043481742" evidence="3">
    <location>
        <begin position="26"/>
        <end position="935"/>
    </location>
</feature>
<dbReference type="NCBIfam" id="TIGR03505">
    <property type="entry name" value="FimV_core"/>
    <property type="match status" value="1"/>
</dbReference>
<dbReference type="InterPro" id="IPR020011">
    <property type="entry name" value="FimV_C"/>
</dbReference>
<protein>
    <submittedName>
        <fullName evidence="5">FimV/HubP family polar landmark protein</fullName>
    </submittedName>
</protein>
<keyword evidence="3" id="KW-0732">Signal</keyword>
<keyword evidence="1" id="KW-0175">Coiled coil</keyword>
<evidence type="ECO:0000256" key="2">
    <source>
        <dbReference type="SAM" id="MobiDB-lite"/>
    </source>
</evidence>
<dbReference type="RefSeq" id="WP_348944950.1">
    <property type="nucleotide sequence ID" value="NZ_CP157355.1"/>
</dbReference>
<evidence type="ECO:0000259" key="4">
    <source>
        <dbReference type="PROSITE" id="PS51782"/>
    </source>
</evidence>
<proteinExistence type="predicted"/>
<dbReference type="PROSITE" id="PS51782">
    <property type="entry name" value="LYSM"/>
    <property type="match status" value="1"/>
</dbReference>
<dbReference type="InterPro" id="IPR057840">
    <property type="entry name" value="FimV_N"/>
</dbReference>
<dbReference type="Pfam" id="PF25800">
    <property type="entry name" value="FimV_N"/>
    <property type="match status" value="1"/>
</dbReference>
<dbReference type="InterPro" id="IPR018392">
    <property type="entry name" value="LysM"/>
</dbReference>